<gene>
    <name evidence="6" type="primary">nshF</name>
</gene>
<reference evidence="6" key="1">
    <citation type="journal article" date="2015" name="Appl. Environ. Microbiol.">
        <title>Nisin H is a new nisin variant produced by the gut-derived strain Streptococcus hyointestinalis DPC6484.</title>
        <authorList>
            <person name="O'Connor P.M."/>
            <person name="O'Shea E.F."/>
            <person name="Guinane C.M."/>
            <person name="O'Sullivan O."/>
            <person name="Cotter P.D."/>
            <person name="Ross R.P."/>
            <person name="Hill C."/>
        </authorList>
    </citation>
    <scope>NUCLEOTIDE SEQUENCE</scope>
    <source>
        <strain evidence="6">DPC6484</strain>
    </source>
</reference>
<dbReference type="AlphaFoldDB" id="A0A0E3X5G4"/>
<keyword evidence="4" id="KW-0067">ATP-binding</keyword>
<organism evidence="6">
    <name type="scientific">Streptococcus hyointestinalis</name>
    <dbReference type="NCBI Taxonomy" id="1337"/>
    <lineage>
        <taxon>Bacteria</taxon>
        <taxon>Bacillati</taxon>
        <taxon>Bacillota</taxon>
        <taxon>Bacilli</taxon>
        <taxon>Lactobacillales</taxon>
        <taxon>Streptococcaceae</taxon>
        <taxon>Streptococcus</taxon>
    </lineage>
</organism>
<protein>
    <submittedName>
        <fullName evidence="6">ABC transporter</fullName>
    </submittedName>
</protein>
<dbReference type="GO" id="GO:0005524">
    <property type="term" value="F:ATP binding"/>
    <property type="evidence" value="ECO:0007669"/>
    <property type="project" value="UniProtKB-KW"/>
</dbReference>
<dbReference type="Gene3D" id="3.40.50.300">
    <property type="entry name" value="P-loop containing nucleotide triphosphate hydrolases"/>
    <property type="match status" value="1"/>
</dbReference>
<evidence type="ECO:0000256" key="1">
    <source>
        <dbReference type="ARBA" id="ARBA00005417"/>
    </source>
</evidence>
<evidence type="ECO:0000259" key="5">
    <source>
        <dbReference type="PROSITE" id="PS50893"/>
    </source>
</evidence>
<feature type="domain" description="ABC transporter" evidence="5">
    <location>
        <begin position="3"/>
        <end position="223"/>
    </location>
</feature>
<accession>A0A0E3X5G4</accession>
<dbReference type="Pfam" id="PF00005">
    <property type="entry name" value="ABC_tran"/>
    <property type="match status" value="1"/>
</dbReference>
<keyword evidence="2" id="KW-0813">Transport</keyword>
<dbReference type="PANTHER" id="PTHR43335:SF4">
    <property type="entry name" value="ABC TRANSPORTER, ATP-BINDING PROTEIN"/>
    <property type="match status" value="1"/>
</dbReference>
<dbReference type="SUPFAM" id="SSF52540">
    <property type="entry name" value="P-loop containing nucleoside triphosphate hydrolases"/>
    <property type="match status" value="1"/>
</dbReference>
<keyword evidence="3" id="KW-0547">Nucleotide-binding</keyword>
<evidence type="ECO:0000256" key="3">
    <source>
        <dbReference type="ARBA" id="ARBA00022741"/>
    </source>
</evidence>
<name>A0A0E3X5G4_9STRE</name>
<dbReference type="InterPro" id="IPR017871">
    <property type="entry name" value="ABC_transporter-like_CS"/>
</dbReference>
<dbReference type="PROSITE" id="PS00211">
    <property type="entry name" value="ABC_TRANSPORTER_1"/>
    <property type="match status" value="1"/>
</dbReference>
<evidence type="ECO:0000313" key="6">
    <source>
        <dbReference type="EMBL" id="AKB95129.1"/>
    </source>
</evidence>
<dbReference type="EMBL" id="KP793707">
    <property type="protein sequence ID" value="AKB95129.1"/>
    <property type="molecule type" value="Genomic_DNA"/>
</dbReference>
<sequence>MQIEIKNISKKYNEKEILQNVSFTIQSGTVCGLLGVNGAGKSTLMKILFGLILADSGSILYDKNESAQEQIGALIESPAIYRNLSAFDNLKTKAFLFNIPDNQIYETLEMVGLENTGKKKAGKFSLGMKQRLGIAMAILTSPKFLILDEPTNGLDPDGVAELLNLIQSLKSRGVTILISSHQLHEISKVSDQIVILNQGTICYDHENIENDDLEKVFFNVVHGGL</sequence>
<proteinExistence type="inferred from homology"/>
<evidence type="ECO:0000256" key="4">
    <source>
        <dbReference type="ARBA" id="ARBA00022840"/>
    </source>
</evidence>
<dbReference type="GO" id="GO:0016887">
    <property type="term" value="F:ATP hydrolysis activity"/>
    <property type="evidence" value="ECO:0007669"/>
    <property type="project" value="InterPro"/>
</dbReference>
<dbReference type="CDD" id="cd03268">
    <property type="entry name" value="ABC_BcrA_bacitracin_resist"/>
    <property type="match status" value="1"/>
</dbReference>
<comment type="similarity">
    <text evidence="1">Belongs to the ABC transporter superfamily.</text>
</comment>
<dbReference type="SMART" id="SM00382">
    <property type="entry name" value="AAA"/>
    <property type="match status" value="1"/>
</dbReference>
<dbReference type="InterPro" id="IPR003593">
    <property type="entry name" value="AAA+_ATPase"/>
</dbReference>
<dbReference type="PANTHER" id="PTHR43335">
    <property type="entry name" value="ABC TRANSPORTER, ATP-BINDING PROTEIN"/>
    <property type="match status" value="1"/>
</dbReference>
<evidence type="ECO:0000256" key="2">
    <source>
        <dbReference type="ARBA" id="ARBA00022448"/>
    </source>
</evidence>
<dbReference type="InterPro" id="IPR027417">
    <property type="entry name" value="P-loop_NTPase"/>
</dbReference>
<dbReference type="PROSITE" id="PS50893">
    <property type="entry name" value="ABC_TRANSPORTER_2"/>
    <property type="match status" value="1"/>
</dbReference>
<dbReference type="InterPro" id="IPR003439">
    <property type="entry name" value="ABC_transporter-like_ATP-bd"/>
</dbReference>